<evidence type="ECO:0000313" key="2">
    <source>
        <dbReference type="EnsemblMetazoa" id="CapteP51841"/>
    </source>
</evidence>
<dbReference type="OMA" id="DRCKEYL"/>
<dbReference type="Pfam" id="PF04212">
    <property type="entry name" value="MIT"/>
    <property type="match status" value="1"/>
</dbReference>
<dbReference type="EMBL" id="AMQN01043837">
    <property type="status" value="NOT_ANNOTATED_CDS"/>
    <property type="molecule type" value="Genomic_DNA"/>
</dbReference>
<reference evidence="3" key="2">
    <citation type="journal article" date="2013" name="Nature">
        <title>Insights into bilaterian evolution from three spiralian genomes.</title>
        <authorList>
            <person name="Simakov O."/>
            <person name="Marletaz F."/>
            <person name="Cho S.J."/>
            <person name="Edsinger-Gonzales E."/>
            <person name="Havlak P."/>
            <person name="Hellsten U."/>
            <person name="Kuo D.H."/>
            <person name="Larsson T."/>
            <person name="Lv J."/>
            <person name="Arendt D."/>
            <person name="Savage R."/>
            <person name="Osoegawa K."/>
            <person name="de Jong P."/>
            <person name="Grimwood J."/>
            <person name="Chapman J.A."/>
            <person name="Shapiro H."/>
            <person name="Aerts A."/>
            <person name="Otillar R.P."/>
            <person name="Terry A.Y."/>
            <person name="Boore J.L."/>
            <person name="Grigoriev I.V."/>
            <person name="Lindberg D.R."/>
            <person name="Seaver E.C."/>
            <person name="Weisblat D.A."/>
            <person name="Putnam N.H."/>
            <person name="Rokhsar D.S."/>
        </authorList>
    </citation>
    <scope>NUCLEOTIDE SEQUENCE</scope>
    <source>
        <strain evidence="3">I ESC-2004</strain>
    </source>
</reference>
<dbReference type="Gene3D" id="1.20.58.80">
    <property type="entry name" value="Phosphotransferase system, lactose/cellobiose-type IIA subunit"/>
    <property type="match status" value="1"/>
</dbReference>
<dbReference type="SUPFAM" id="SSF116846">
    <property type="entry name" value="MIT domain"/>
    <property type="match status" value="1"/>
</dbReference>
<reference evidence="2" key="3">
    <citation type="submission" date="2015-06" db="UniProtKB">
        <authorList>
            <consortium name="EnsemblMetazoa"/>
        </authorList>
    </citation>
    <scope>IDENTIFICATION</scope>
</reference>
<sequence length="60" mass="7099">MQKGVEIIKKATEADSNEEYDQALQLYEHGVEYFLHAIKYETMAPKVKEVIRQKCVYYLD</sequence>
<proteinExistence type="predicted"/>
<evidence type="ECO:0000313" key="3">
    <source>
        <dbReference type="Proteomes" id="UP000014760"/>
    </source>
</evidence>
<reference evidence="3" key="1">
    <citation type="submission" date="2012-12" db="EMBL/GenBank/DDBJ databases">
        <authorList>
            <person name="Hellsten U."/>
            <person name="Grimwood J."/>
            <person name="Chapman J.A."/>
            <person name="Shapiro H."/>
            <person name="Aerts A."/>
            <person name="Otillar R.P."/>
            <person name="Terry A.Y."/>
            <person name="Boore J.L."/>
            <person name="Simakov O."/>
            <person name="Marletaz F."/>
            <person name="Cho S.-J."/>
            <person name="Edsinger-Gonzales E."/>
            <person name="Havlak P."/>
            <person name="Kuo D.-H."/>
            <person name="Larsson T."/>
            <person name="Lv J."/>
            <person name="Arendt D."/>
            <person name="Savage R."/>
            <person name="Osoegawa K."/>
            <person name="de Jong P."/>
            <person name="Lindberg D.R."/>
            <person name="Seaver E.C."/>
            <person name="Weisblat D.A."/>
            <person name="Putnam N.H."/>
            <person name="Grigoriev I.V."/>
            <person name="Rokhsar D.S."/>
        </authorList>
    </citation>
    <scope>NUCLEOTIDE SEQUENCE</scope>
    <source>
        <strain evidence="3">I ESC-2004</strain>
    </source>
</reference>
<dbReference type="HOGENOM" id="CLU_186228_0_0_1"/>
<evidence type="ECO:0000259" key="1">
    <source>
        <dbReference type="Pfam" id="PF04212"/>
    </source>
</evidence>
<dbReference type="EnsemblMetazoa" id="CapteT51841">
    <property type="protein sequence ID" value="CapteP51841"/>
    <property type="gene ID" value="CapteG51841"/>
</dbReference>
<dbReference type="OrthoDB" id="29072at2759"/>
<name>X2B5N1_CAPTE</name>
<dbReference type="Proteomes" id="UP000014760">
    <property type="component" value="Unassembled WGS sequence"/>
</dbReference>
<protein>
    <recommendedName>
        <fullName evidence="1">MIT domain-containing protein</fullName>
    </recommendedName>
</protein>
<keyword evidence="3" id="KW-1185">Reference proteome</keyword>
<organism evidence="2 3">
    <name type="scientific">Capitella teleta</name>
    <name type="common">Polychaete worm</name>
    <dbReference type="NCBI Taxonomy" id="283909"/>
    <lineage>
        <taxon>Eukaryota</taxon>
        <taxon>Metazoa</taxon>
        <taxon>Spiralia</taxon>
        <taxon>Lophotrochozoa</taxon>
        <taxon>Annelida</taxon>
        <taxon>Polychaeta</taxon>
        <taxon>Sedentaria</taxon>
        <taxon>Scolecida</taxon>
        <taxon>Capitellidae</taxon>
        <taxon>Capitella</taxon>
    </lineage>
</organism>
<dbReference type="InterPro" id="IPR036181">
    <property type="entry name" value="MIT_dom_sf"/>
</dbReference>
<dbReference type="STRING" id="283909.R7UPZ3"/>
<feature type="domain" description="MIT" evidence="1">
    <location>
        <begin position="1"/>
        <end position="60"/>
    </location>
</feature>
<accession>X2B5N1</accession>
<dbReference type="InterPro" id="IPR007330">
    <property type="entry name" value="MIT_dom"/>
</dbReference>